<evidence type="ECO:0000256" key="2">
    <source>
        <dbReference type="ARBA" id="ARBA00008255"/>
    </source>
</evidence>
<dbReference type="GO" id="GO:0005886">
    <property type="term" value="C:plasma membrane"/>
    <property type="evidence" value="ECO:0007669"/>
    <property type="project" value="UniProtKB-SubCell"/>
</dbReference>
<comment type="caution">
    <text evidence="10">The sequence shown here is derived from an EMBL/GenBank/DDBJ whole genome shotgun (WGS) entry which is preliminary data.</text>
</comment>
<dbReference type="PANTHER" id="PTHR39342:SF1">
    <property type="entry name" value="UPF0283 MEMBRANE PROTEIN YCJF"/>
    <property type="match status" value="1"/>
</dbReference>
<reference evidence="10" key="2">
    <citation type="journal article" date="2021" name="Syst. Appl. Microbiol.">
        <title>Roseomonas hellenica sp. nov., isolated from roots of wild-growing Alkanna tinctoria.</title>
        <authorList>
            <person name="Rat A."/>
            <person name="Naranjo H.D."/>
            <person name="Lebbe L."/>
            <person name="Cnockaert M."/>
            <person name="Krigas N."/>
            <person name="Grigoriadou K."/>
            <person name="Maloupa E."/>
            <person name="Willems A."/>
        </authorList>
    </citation>
    <scope>NUCLEOTIDE SEQUENCE</scope>
    <source>
        <strain evidence="10">LMG 28251</strain>
    </source>
</reference>
<evidence type="ECO:0000256" key="5">
    <source>
        <dbReference type="ARBA" id="ARBA00022692"/>
    </source>
</evidence>
<reference evidence="10" key="1">
    <citation type="submission" date="2020-01" db="EMBL/GenBank/DDBJ databases">
        <authorList>
            <person name="Rat A."/>
        </authorList>
    </citation>
    <scope>NUCLEOTIDE SEQUENCE</scope>
    <source>
        <strain evidence="10">LMG 28251</strain>
    </source>
</reference>
<evidence type="ECO:0000256" key="6">
    <source>
        <dbReference type="ARBA" id="ARBA00022989"/>
    </source>
</evidence>
<name>A0AAF1K4W6_9PROT</name>
<gene>
    <name evidence="10" type="ORF">GXW79_14410</name>
</gene>
<evidence type="ECO:0000256" key="3">
    <source>
        <dbReference type="ARBA" id="ARBA00022475"/>
    </source>
</evidence>
<evidence type="ECO:0000256" key="1">
    <source>
        <dbReference type="ARBA" id="ARBA00004429"/>
    </source>
</evidence>
<organism evidence="10 11">
    <name type="scientific">Plastoroseomonas arctica</name>
    <dbReference type="NCBI Taxonomy" id="1509237"/>
    <lineage>
        <taxon>Bacteria</taxon>
        <taxon>Pseudomonadati</taxon>
        <taxon>Pseudomonadota</taxon>
        <taxon>Alphaproteobacteria</taxon>
        <taxon>Acetobacterales</taxon>
        <taxon>Acetobacteraceae</taxon>
        <taxon>Plastoroseomonas</taxon>
    </lineage>
</organism>
<sequence>MSNQIGFLQGPSAAPPARAAEPLPVTTAPVPRGEPGWIGEAVPGGPIAPPTIGVLPHAAPAPIAPLVVAAMAIGGLLVALLVLSLGNFVADQFARSDALGVLTLVILLAGGSALGWAAWREWRGVAQLATIDAIRADLAGEDLDKARAAAFAWLEATGLGEAQSAALKAAPNTATIRALLEMGALARLDAAAAISGRDAALAVLTATAISPWPGLDGLIVVWRGSRLVRRVASLYGFRPGTLGTLTLFRRVAIDAGTVAAADLAVAAMVESFAHDAVLSRLLGQAAGAATATRRMLRLARAVADACRPLPRLG</sequence>
<evidence type="ECO:0000313" key="10">
    <source>
        <dbReference type="EMBL" id="MBR0656271.1"/>
    </source>
</evidence>
<dbReference type="Proteomes" id="UP001196068">
    <property type="component" value="Unassembled WGS sequence"/>
</dbReference>
<comment type="similarity">
    <text evidence="2">Belongs to the UPF0283 family.</text>
</comment>
<keyword evidence="6 9" id="KW-1133">Transmembrane helix</keyword>
<dbReference type="PANTHER" id="PTHR39342">
    <property type="entry name" value="UPF0283 MEMBRANE PROTEIN YCJF"/>
    <property type="match status" value="1"/>
</dbReference>
<protein>
    <submittedName>
        <fullName evidence="10">DUF697 domain-containing protein</fullName>
    </submittedName>
</protein>
<evidence type="ECO:0000256" key="9">
    <source>
        <dbReference type="SAM" id="Phobius"/>
    </source>
</evidence>
<evidence type="ECO:0000256" key="7">
    <source>
        <dbReference type="ARBA" id="ARBA00023136"/>
    </source>
</evidence>
<dbReference type="InterPro" id="IPR021147">
    <property type="entry name" value="DUF697"/>
</dbReference>
<keyword evidence="7 9" id="KW-0472">Membrane</keyword>
<dbReference type="Pfam" id="PF05128">
    <property type="entry name" value="DUF697"/>
    <property type="match status" value="1"/>
</dbReference>
<dbReference type="RefSeq" id="WP_211875116.1">
    <property type="nucleotide sequence ID" value="NZ_JAAEDH010000016.1"/>
</dbReference>
<keyword evidence="11" id="KW-1185">Reference proteome</keyword>
<comment type="subcellular location">
    <subcellularLocation>
        <location evidence="1">Cell inner membrane</location>
        <topology evidence="1">Multi-pass membrane protein</topology>
    </subcellularLocation>
</comment>
<keyword evidence="4" id="KW-0997">Cell inner membrane</keyword>
<proteinExistence type="inferred from homology"/>
<keyword evidence="3" id="KW-1003">Cell membrane</keyword>
<feature type="transmembrane region" description="Helical" evidence="9">
    <location>
        <begin position="98"/>
        <end position="119"/>
    </location>
</feature>
<dbReference type="EMBL" id="JAAEDH010000016">
    <property type="protein sequence ID" value="MBR0656271.1"/>
    <property type="molecule type" value="Genomic_DNA"/>
</dbReference>
<dbReference type="AlphaFoldDB" id="A0AAF1K4W6"/>
<evidence type="ECO:0000256" key="4">
    <source>
        <dbReference type="ARBA" id="ARBA00022519"/>
    </source>
</evidence>
<evidence type="ECO:0000313" key="11">
    <source>
        <dbReference type="Proteomes" id="UP001196068"/>
    </source>
</evidence>
<accession>A0AAF1K4W6</accession>
<feature type="region of interest" description="Disordered" evidence="8">
    <location>
        <begin position="1"/>
        <end position="26"/>
    </location>
</feature>
<keyword evidence="5 9" id="KW-0812">Transmembrane</keyword>
<feature type="compositionally biased region" description="Low complexity" evidence="8">
    <location>
        <begin position="11"/>
        <end position="24"/>
    </location>
</feature>
<feature type="transmembrane region" description="Helical" evidence="9">
    <location>
        <begin position="63"/>
        <end position="86"/>
    </location>
</feature>
<evidence type="ECO:0000256" key="8">
    <source>
        <dbReference type="SAM" id="MobiDB-lite"/>
    </source>
</evidence>
<dbReference type="InterPro" id="IPR006507">
    <property type="entry name" value="UPF0283"/>
</dbReference>